<feature type="compositionally biased region" description="Gly residues" evidence="1">
    <location>
        <begin position="211"/>
        <end position="221"/>
    </location>
</feature>
<dbReference type="EMBL" id="JABTTQ020001114">
    <property type="protein sequence ID" value="KAK6135163.1"/>
    <property type="molecule type" value="Genomic_DNA"/>
</dbReference>
<gene>
    <name evidence="2" type="ORF">DH2020_031111</name>
</gene>
<dbReference type="Proteomes" id="UP001318860">
    <property type="component" value="Unassembled WGS sequence"/>
</dbReference>
<comment type="caution">
    <text evidence="2">The sequence shown here is derived from an EMBL/GenBank/DDBJ whole genome shotgun (WGS) entry which is preliminary data.</text>
</comment>
<reference evidence="2 3" key="1">
    <citation type="journal article" date="2021" name="Comput. Struct. Biotechnol. J.">
        <title>De novo genome assembly of the potent medicinal plant Rehmannia glutinosa using nanopore technology.</title>
        <authorList>
            <person name="Ma L."/>
            <person name="Dong C."/>
            <person name="Song C."/>
            <person name="Wang X."/>
            <person name="Zheng X."/>
            <person name="Niu Y."/>
            <person name="Chen S."/>
            <person name="Feng W."/>
        </authorList>
    </citation>
    <scope>NUCLEOTIDE SEQUENCE [LARGE SCALE GENOMIC DNA]</scope>
    <source>
        <strain evidence="2">DH-2019</strain>
    </source>
</reference>
<evidence type="ECO:0000256" key="1">
    <source>
        <dbReference type="SAM" id="MobiDB-lite"/>
    </source>
</evidence>
<evidence type="ECO:0000313" key="2">
    <source>
        <dbReference type="EMBL" id="KAK6135163.1"/>
    </source>
</evidence>
<sequence length="228" mass="25474">MAKNTSRMDTMETQLVEIVQNQSTFQATIQRQFEEMALRMEGFTQSVEEIIAKKMGEAIKEITSVAGKENINPNINVANTSVAQARARHDAGLLATPTTRANENVNFGSIGYCFMVEYISVVQPIEIYRGIKLFGAFMMEKVNRNHSEEYFVESFISGLKEEIKQMLELLQPKTLIDAMQLARKQESRVANTFRGYKAPTKFSAHTNPGAWKGGTSDGGGTTRTKPSF</sequence>
<evidence type="ECO:0000313" key="3">
    <source>
        <dbReference type="Proteomes" id="UP001318860"/>
    </source>
</evidence>
<protein>
    <submittedName>
        <fullName evidence="2">Uncharacterized protein</fullName>
    </submittedName>
</protein>
<feature type="region of interest" description="Disordered" evidence="1">
    <location>
        <begin position="204"/>
        <end position="228"/>
    </location>
</feature>
<proteinExistence type="predicted"/>
<accession>A0ABR0VIZ1</accession>
<keyword evidence="3" id="KW-1185">Reference proteome</keyword>
<name>A0ABR0VIZ1_REHGL</name>
<organism evidence="2 3">
    <name type="scientific">Rehmannia glutinosa</name>
    <name type="common">Chinese foxglove</name>
    <dbReference type="NCBI Taxonomy" id="99300"/>
    <lineage>
        <taxon>Eukaryota</taxon>
        <taxon>Viridiplantae</taxon>
        <taxon>Streptophyta</taxon>
        <taxon>Embryophyta</taxon>
        <taxon>Tracheophyta</taxon>
        <taxon>Spermatophyta</taxon>
        <taxon>Magnoliopsida</taxon>
        <taxon>eudicotyledons</taxon>
        <taxon>Gunneridae</taxon>
        <taxon>Pentapetalae</taxon>
        <taxon>asterids</taxon>
        <taxon>lamiids</taxon>
        <taxon>Lamiales</taxon>
        <taxon>Orobanchaceae</taxon>
        <taxon>Rehmannieae</taxon>
        <taxon>Rehmannia</taxon>
    </lineage>
</organism>